<dbReference type="PANTHER" id="PTHR30419">
    <property type="entry name" value="HTH-TYPE TRANSCRIPTIONAL REGULATOR YBHD"/>
    <property type="match status" value="1"/>
</dbReference>
<dbReference type="SUPFAM" id="SSF53850">
    <property type="entry name" value="Periplasmic binding protein-like II"/>
    <property type="match status" value="1"/>
</dbReference>
<dbReference type="Pfam" id="PF00126">
    <property type="entry name" value="HTH_1"/>
    <property type="match status" value="1"/>
</dbReference>
<keyword evidence="4" id="KW-0804">Transcription</keyword>
<sequence length="315" mass="33831">MQIQQLVYFLTVAETKHFTRAAQLLEIAQPSLSQQIRALESSLGAELFDRVRGNITLTPAGEALLPIAQRITADVETAQQEVRELIQLRSGRVRLGATPSLLTGLLPEVARRYRRRYPAIRLVLEESGSRDLVAKTASGLIDLALLVLPLHADDPALETVPLLREDLVVVSSPREPAPTDGRPIAIAQLRGRPLVMFRTGYELREVTVSACRRAGFAPTLAVEGGEMDAVLSMVEAGLGLAVVPSTVVAGRTTHRVTPIAAPGLSRTIGLAHRRGAQPSRAAQELRAELLHYLGAASTEGTLPQGTQLIAPAESP</sequence>
<keyword evidence="7" id="KW-1185">Reference proteome</keyword>
<dbReference type="InterPro" id="IPR036388">
    <property type="entry name" value="WH-like_DNA-bd_sf"/>
</dbReference>
<dbReference type="Pfam" id="PF03466">
    <property type="entry name" value="LysR_substrate"/>
    <property type="match status" value="1"/>
</dbReference>
<reference evidence="6 7" key="1">
    <citation type="submission" date="2021-05" db="EMBL/GenBank/DDBJ databases">
        <title>Kineosporia and Streptomyces sp. nov. two new marine actinobacteria isolated from Coral.</title>
        <authorList>
            <person name="Buangrab K."/>
            <person name="Sutthacheep M."/>
            <person name="Yeemin T."/>
            <person name="Harunari E."/>
            <person name="Igarashi Y."/>
            <person name="Kanchanasin P."/>
            <person name="Tanasupawat S."/>
            <person name="Phongsopitanun W."/>
        </authorList>
    </citation>
    <scope>NUCLEOTIDE SEQUENCE [LARGE SCALE GENOMIC DNA]</scope>
    <source>
        <strain evidence="6 7">J2-2</strain>
    </source>
</reference>
<dbReference type="InterPro" id="IPR050950">
    <property type="entry name" value="HTH-type_LysR_regulators"/>
</dbReference>
<dbReference type="Gene3D" id="1.10.10.10">
    <property type="entry name" value="Winged helix-like DNA-binding domain superfamily/Winged helix DNA-binding domain"/>
    <property type="match status" value="1"/>
</dbReference>
<keyword evidence="2" id="KW-0805">Transcription regulation</keyword>
<dbReference type="PROSITE" id="PS50931">
    <property type="entry name" value="HTH_LYSR"/>
    <property type="match status" value="1"/>
</dbReference>
<evidence type="ECO:0000256" key="1">
    <source>
        <dbReference type="ARBA" id="ARBA00009437"/>
    </source>
</evidence>
<dbReference type="InterPro" id="IPR036390">
    <property type="entry name" value="WH_DNA-bd_sf"/>
</dbReference>
<evidence type="ECO:0000256" key="3">
    <source>
        <dbReference type="ARBA" id="ARBA00023125"/>
    </source>
</evidence>
<dbReference type="Proteomes" id="UP001197247">
    <property type="component" value="Unassembled WGS sequence"/>
</dbReference>
<evidence type="ECO:0000313" key="6">
    <source>
        <dbReference type="EMBL" id="MBT0771106.1"/>
    </source>
</evidence>
<gene>
    <name evidence="6" type="ORF">KIH74_19355</name>
</gene>
<protein>
    <submittedName>
        <fullName evidence="6">LysR family transcriptional regulator</fullName>
    </submittedName>
</protein>
<dbReference type="Gene3D" id="3.40.190.290">
    <property type="match status" value="1"/>
</dbReference>
<comment type="similarity">
    <text evidence="1">Belongs to the LysR transcriptional regulatory family.</text>
</comment>
<dbReference type="CDD" id="cd05466">
    <property type="entry name" value="PBP2_LTTR_substrate"/>
    <property type="match status" value="1"/>
</dbReference>
<feature type="domain" description="HTH lysR-type" evidence="5">
    <location>
        <begin position="1"/>
        <end position="58"/>
    </location>
</feature>
<proteinExistence type="inferred from homology"/>
<organism evidence="6 7">
    <name type="scientific">Kineosporia corallincola</name>
    <dbReference type="NCBI Taxonomy" id="2835133"/>
    <lineage>
        <taxon>Bacteria</taxon>
        <taxon>Bacillati</taxon>
        <taxon>Actinomycetota</taxon>
        <taxon>Actinomycetes</taxon>
        <taxon>Kineosporiales</taxon>
        <taxon>Kineosporiaceae</taxon>
        <taxon>Kineosporia</taxon>
    </lineage>
</organism>
<dbReference type="EMBL" id="JAHBAY010000007">
    <property type="protein sequence ID" value="MBT0771106.1"/>
    <property type="molecule type" value="Genomic_DNA"/>
</dbReference>
<dbReference type="PRINTS" id="PR00039">
    <property type="entry name" value="HTHLYSR"/>
</dbReference>
<evidence type="ECO:0000256" key="2">
    <source>
        <dbReference type="ARBA" id="ARBA00023015"/>
    </source>
</evidence>
<name>A0ABS5TJ24_9ACTN</name>
<comment type="caution">
    <text evidence="6">The sequence shown here is derived from an EMBL/GenBank/DDBJ whole genome shotgun (WGS) entry which is preliminary data.</text>
</comment>
<dbReference type="RefSeq" id="WP_214157376.1">
    <property type="nucleotide sequence ID" value="NZ_JAHBAY010000007.1"/>
</dbReference>
<evidence type="ECO:0000256" key="4">
    <source>
        <dbReference type="ARBA" id="ARBA00023163"/>
    </source>
</evidence>
<dbReference type="InterPro" id="IPR005119">
    <property type="entry name" value="LysR_subst-bd"/>
</dbReference>
<dbReference type="SUPFAM" id="SSF46785">
    <property type="entry name" value="Winged helix' DNA-binding domain"/>
    <property type="match status" value="1"/>
</dbReference>
<evidence type="ECO:0000313" key="7">
    <source>
        <dbReference type="Proteomes" id="UP001197247"/>
    </source>
</evidence>
<dbReference type="InterPro" id="IPR000847">
    <property type="entry name" value="LysR_HTH_N"/>
</dbReference>
<keyword evidence="3" id="KW-0238">DNA-binding</keyword>
<accession>A0ABS5TJ24</accession>
<evidence type="ECO:0000259" key="5">
    <source>
        <dbReference type="PROSITE" id="PS50931"/>
    </source>
</evidence>